<evidence type="ECO:0000256" key="3">
    <source>
        <dbReference type="PROSITE-ProRule" id="PRU00283"/>
    </source>
</evidence>
<dbReference type="InterPro" id="IPR027640">
    <property type="entry name" value="Kinesin-like_fam"/>
</dbReference>
<feature type="compositionally biased region" description="Polar residues" evidence="5">
    <location>
        <begin position="2187"/>
        <end position="2202"/>
    </location>
</feature>
<keyword evidence="3" id="KW-0067">ATP-binding</keyword>
<keyword evidence="1 4" id="KW-0175">Coiled coil</keyword>
<gene>
    <name evidence="7" type="ORF">H4R26_001374</name>
</gene>
<dbReference type="CDD" id="cd01374">
    <property type="entry name" value="KISc_CENP_E"/>
    <property type="match status" value="1"/>
</dbReference>
<dbReference type="OrthoDB" id="3176171at2759"/>
<feature type="coiled-coil region" evidence="4">
    <location>
        <begin position="636"/>
        <end position="670"/>
    </location>
</feature>
<dbReference type="GO" id="GO:0008017">
    <property type="term" value="F:microtubule binding"/>
    <property type="evidence" value="ECO:0007669"/>
    <property type="project" value="InterPro"/>
</dbReference>
<feature type="coiled-coil region" evidence="4">
    <location>
        <begin position="396"/>
        <end position="444"/>
    </location>
</feature>
<organism evidence="7 8">
    <name type="scientific">Coemansia thaxteri</name>
    <dbReference type="NCBI Taxonomy" id="2663907"/>
    <lineage>
        <taxon>Eukaryota</taxon>
        <taxon>Fungi</taxon>
        <taxon>Fungi incertae sedis</taxon>
        <taxon>Zoopagomycota</taxon>
        <taxon>Kickxellomycotina</taxon>
        <taxon>Kickxellomycetes</taxon>
        <taxon>Kickxellales</taxon>
        <taxon>Kickxellaceae</taxon>
        <taxon>Coemansia</taxon>
    </lineage>
</organism>
<keyword evidence="3" id="KW-0547">Nucleotide-binding</keyword>
<dbReference type="SMART" id="SM00129">
    <property type="entry name" value="KISc"/>
    <property type="match status" value="1"/>
</dbReference>
<dbReference type="PANTHER" id="PTHR47968:SF75">
    <property type="entry name" value="CENTROMERE-ASSOCIATED PROTEIN E"/>
    <property type="match status" value="1"/>
</dbReference>
<name>A0A9W8EL76_9FUNG</name>
<reference evidence="7" key="1">
    <citation type="submission" date="2022-07" db="EMBL/GenBank/DDBJ databases">
        <title>Phylogenomic reconstructions and comparative analyses of Kickxellomycotina fungi.</title>
        <authorList>
            <person name="Reynolds N.K."/>
            <person name="Stajich J.E."/>
            <person name="Barry K."/>
            <person name="Grigoriev I.V."/>
            <person name="Crous P."/>
            <person name="Smith M.E."/>
        </authorList>
    </citation>
    <scope>NUCLEOTIDE SEQUENCE</scope>
    <source>
        <strain evidence="7">IMI 214461</strain>
    </source>
</reference>
<dbReference type="EMBL" id="JANBQF010000061">
    <property type="protein sequence ID" value="KAJ2006420.1"/>
    <property type="molecule type" value="Genomic_DNA"/>
</dbReference>
<dbReference type="InterPro" id="IPR001752">
    <property type="entry name" value="Kinesin_motor_dom"/>
</dbReference>
<comment type="similarity">
    <text evidence="3">Belongs to the TRAFAC class myosin-kinesin ATPase superfamily. Kinesin family.</text>
</comment>
<evidence type="ECO:0000256" key="4">
    <source>
        <dbReference type="SAM" id="Coils"/>
    </source>
</evidence>
<dbReference type="PRINTS" id="PR00380">
    <property type="entry name" value="KINESINHEAVY"/>
</dbReference>
<feature type="coiled-coil region" evidence="4">
    <location>
        <begin position="1720"/>
        <end position="1822"/>
    </location>
</feature>
<feature type="compositionally biased region" description="Low complexity" evidence="5">
    <location>
        <begin position="2215"/>
        <end position="2234"/>
    </location>
</feature>
<feature type="region of interest" description="Disordered" evidence="5">
    <location>
        <begin position="227"/>
        <end position="257"/>
    </location>
</feature>
<feature type="region of interest" description="Disordered" evidence="5">
    <location>
        <begin position="2153"/>
        <end position="2278"/>
    </location>
</feature>
<feature type="coiled-coil region" evidence="4">
    <location>
        <begin position="1464"/>
        <end position="1586"/>
    </location>
</feature>
<feature type="binding site" evidence="3">
    <location>
        <begin position="95"/>
        <end position="102"/>
    </location>
    <ligand>
        <name>ATP</name>
        <dbReference type="ChEBI" id="CHEBI:30616"/>
    </ligand>
</feature>
<evidence type="ECO:0000259" key="6">
    <source>
        <dbReference type="PROSITE" id="PS50067"/>
    </source>
</evidence>
<dbReference type="PANTHER" id="PTHR47968">
    <property type="entry name" value="CENTROMERE PROTEIN E"/>
    <property type="match status" value="1"/>
</dbReference>
<keyword evidence="8" id="KW-1185">Reference proteome</keyword>
<dbReference type="InterPro" id="IPR036961">
    <property type="entry name" value="Kinesin_motor_dom_sf"/>
</dbReference>
<feature type="coiled-coil region" evidence="4">
    <location>
        <begin position="1037"/>
        <end position="1145"/>
    </location>
</feature>
<accession>A0A9W8EL76</accession>
<evidence type="ECO:0000313" key="7">
    <source>
        <dbReference type="EMBL" id="KAJ2006420.1"/>
    </source>
</evidence>
<evidence type="ECO:0000256" key="5">
    <source>
        <dbReference type="SAM" id="MobiDB-lite"/>
    </source>
</evidence>
<dbReference type="GO" id="GO:0007018">
    <property type="term" value="P:microtubule-based movement"/>
    <property type="evidence" value="ECO:0007669"/>
    <property type="project" value="InterPro"/>
</dbReference>
<dbReference type="InterPro" id="IPR027417">
    <property type="entry name" value="P-loop_NTPase"/>
</dbReference>
<dbReference type="SUPFAM" id="SSF52540">
    <property type="entry name" value="P-loop containing nucleoside triphosphate hydrolases"/>
    <property type="match status" value="1"/>
</dbReference>
<dbReference type="Gene3D" id="3.40.850.10">
    <property type="entry name" value="Kinesin motor domain"/>
    <property type="match status" value="1"/>
</dbReference>
<evidence type="ECO:0000313" key="8">
    <source>
        <dbReference type="Proteomes" id="UP001150907"/>
    </source>
</evidence>
<dbReference type="GO" id="GO:0003777">
    <property type="term" value="F:microtubule motor activity"/>
    <property type="evidence" value="ECO:0007669"/>
    <property type="project" value="InterPro"/>
</dbReference>
<feature type="domain" description="Kinesin motor" evidence="6">
    <location>
        <begin position="4"/>
        <end position="371"/>
    </location>
</feature>
<evidence type="ECO:0000256" key="2">
    <source>
        <dbReference type="ARBA" id="ARBA00023175"/>
    </source>
</evidence>
<protein>
    <recommendedName>
        <fullName evidence="6">Kinesin motor domain-containing protein</fullName>
    </recommendedName>
</protein>
<sequence>MEDHINVAIRVRPLNQRELRFAATGGPVAQAPWQVQRDTITQRHYSDGRAVNGNSYTFDKVFDQRDTTQTVYNNIVKEIITSAMSGFNGTIFAYGQTSSGKTHTMYGTGEELGIIKLAVRNMFDVVSNDSSREYLIRVSFLEIYNEVLRDLLEPSKTNLKIHENAKREIFVGDLSEHIVFNAAQVEEILEKGDKNRHIAGTNMNERSSRSHTLFRIVIESREKAEAAAAGDNGALDTRDSDSLAKRHQRLSTGSTADSGEFTGAVMVSCLNLVDLAGSERVGQTGAEGQRLKEGAHINKSLLSLGTVIARLSEDGGDRGHIPYRDSKLTRILQPSLGGNAKTLIICTITPSPDYVEEALSTLKFASRAKTIQNKPEVNEELRGDALLRRLKRASELEKEVAQMREIERKKNKIEADNESLLRQLYRSQKERERLQNELEMQQRNVFLSRATDGRDATDALNAIRRQTWFSGLQRPLGEGEAPASVSVSTVAQQSLGGMAATPMEVDEDVASERPQPRTWSRNGPDSPLRRTSMAKQATDSGPRKKPSQQPSDEPTKRNQEMEETIGGYTRDYSLLLASLGKLATAKEIPPSPAKAAQSPQAPTELVQIRRKLRALMTAIEVSRKQCQEIRSQRPEAEFLEMELQAIRETLVQREEHLANALREAEELRTSQCEAETSRVVAEQTCQSLQSLLIAANGERDAAHKMHAEAHAQLVQERLEFDKRLAEQEAEAECGPGCAAEHQAEIAALLNSHSEALSQRDRVVQECQEREQLLLQERDATHLTASQLKSRAASAERELEQQRTALASARAEASDLKAQISQKAQELEQVRQQMASDSAATVADLQAQISRQGAVNSAQALEIEHKTEQISQFGETVAKLAQQLVDSDAARLSDVERLKSSLSAANDELVGEKQRISMLTLDLKVAQEERLRLAAELLQLNGNGGTVATLLVEQSRLSAELDSARSSSADLAQQLQTSTASLAEVSQACTFAQAKVKTLEDQNADSLGRISKLAAANEMLEATLAAINTTISALNGSADEAKLELAAKATELSDLESALKAAKLAAAAADADAASMKLELNDLQNALALCSEEHQTAKAEFDALTSKHESLCKEKCDAQNEYESKLTELEERLSNNSSQLQRLKHEFAAVKTDRDRLHTLLREQDGEATGHARLLEEQLAATQSRLETLQVEVVQRNEDAKAAAQLNAELSSQLDTISSAAGVLEAQRLEVQDTAQKRILQLQSEIDDSRKEMDESSRRYMAQAAAAEAQSECWLGQIDQMKQDIDTASRTESELREQLHSYAAVKHDLDASILQLQSDLGTARDELQHATATHAAQALTLQSVISETGKQLGEKLTGAEHAVSAKAEAERLLTSRLNDLRKQYDQVCADLSELGLVRDSLSGEVKRLMAQAERQSVQAADSVKKLQDAQDASMAAVTEIRTRLDAITAERDALVLSAADGSAHFDSATAEATRLQFELDTLREDHKRLSIEHSGVSSCVIDMRAEVESAAAAHEKTLDLLSKQECLAQASAAQLKASQEQLAAALRQVDALTTNNQSMFAERDAQLAEANEKCVVLSRKNAALQQEFETVRASCDCLTKQAEDADSKRLLLADRLAGAETALEQANNVEAQLRHRIGGLEAELDAQRNSMSALQAASESVSEQKAAIERLSTDLDSKSALCEDLSLELEKARAAVCQAQAAEAALHVENEQLRTEHGSLVELAQGRQADMENAIAEAQSELNSRRIEVSGLELALEDANAALAAARVESREAAVANVKSLEAQIEAGEKTIVELQEAITALRASSEQEVSALKESVADEQARLDDAVATINLLVNERDQARQGIATLKSMMTDLAQIKDSEISELEDRLVQCEVLLQASGNESQDKDVLVKQAEELAAENCLRAENAEAELEKALALNAQAVKRLSTERDDASKELASATHSVAALESSIATSKAEIDRLLQEISRRKRAEAEMQQGLDRASESAEQSRLDLLSSVAAELMAIAKNLSALPGCENIAATLSADPDKSLGDTASYHSMLDAIRDISAAAVAHASSCSMDAAGANEAALSQKEVSRLAALTEKLEKKNVKLRDLYTSDMTALHAEEEKQRKRAESLANELADRVKQLGAADGELERVRRDLEVQIKRRAELEAAVERLSTQRTPAKPDNKRPHPMSAADTNPVAANALSPVSSSTLNSRQGQQDDQSHLHPARKRTAAPSPAIPAAAAVRSDSATAGPATKTEAPLARSTYGDRRRMRRNQPVYRADGLEEQAAEQCVQQ</sequence>
<feature type="coiled-coil region" evidence="4">
    <location>
        <begin position="894"/>
        <end position="942"/>
    </location>
</feature>
<proteinExistence type="inferred from homology"/>
<feature type="coiled-coil region" evidence="4">
    <location>
        <begin position="1231"/>
        <end position="1297"/>
    </location>
</feature>
<feature type="coiled-coil region" evidence="4">
    <location>
        <begin position="1890"/>
        <end position="1963"/>
    </location>
</feature>
<keyword evidence="2 3" id="KW-0505">Motor protein</keyword>
<dbReference type="Gene3D" id="1.10.287.1490">
    <property type="match status" value="1"/>
</dbReference>
<feature type="region of interest" description="Disordered" evidence="5">
    <location>
        <begin position="497"/>
        <end position="560"/>
    </location>
</feature>
<dbReference type="PROSITE" id="PS50067">
    <property type="entry name" value="KINESIN_MOTOR_2"/>
    <property type="match status" value="1"/>
</dbReference>
<comment type="caution">
    <text evidence="7">The sequence shown here is derived from an EMBL/GenBank/DDBJ whole genome shotgun (WGS) entry which is preliminary data.</text>
</comment>
<feature type="coiled-coil region" evidence="4">
    <location>
        <begin position="784"/>
        <end position="836"/>
    </location>
</feature>
<dbReference type="Pfam" id="PF00225">
    <property type="entry name" value="Kinesin"/>
    <property type="match status" value="1"/>
</dbReference>
<dbReference type="GO" id="GO:0005524">
    <property type="term" value="F:ATP binding"/>
    <property type="evidence" value="ECO:0007669"/>
    <property type="project" value="UniProtKB-UniRule"/>
</dbReference>
<dbReference type="Proteomes" id="UP001150907">
    <property type="component" value="Unassembled WGS sequence"/>
</dbReference>
<evidence type="ECO:0000256" key="1">
    <source>
        <dbReference type="ARBA" id="ARBA00023054"/>
    </source>
</evidence>
<feature type="coiled-coil region" evidence="4">
    <location>
        <begin position="1615"/>
        <end position="1694"/>
    </location>
</feature>